<dbReference type="RefSeq" id="WP_283739649.1">
    <property type="nucleotide sequence ID" value="NZ_JASJEV010000002.1"/>
</dbReference>
<evidence type="ECO:0000259" key="2">
    <source>
        <dbReference type="PROSITE" id="PS51084"/>
    </source>
</evidence>
<dbReference type="SUPFAM" id="SSF54197">
    <property type="entry name" value="HIT-like"/>
    <property type="match status" value="1"/>
</dbReference>
<dbReference type="PIRSF" id="PIRSF000714">
    <property type="entry name" value="HIT"/>
    <property type="match status" value="1"/>
</dbReference>
<dbReference type="Proteomes" id="UP001321492">
    <property type="component" value="Unassembled WGS sequence"/>
</dbReference>
<dbReference type="InterPro" id="IPR011146">
    <property type="entry name" value="HIT-like"/>
</dbReference>
<comment type="caution">
    <text evidence="3">The sequence shown here is derived from an EMBL/GenBank/DDBJ whole genome shotgun (WGS) entry which is preliminary data.</text>
</comment>
<organism evidence="3 4">
    <name type="scientific">Chelatococcus albus</name>
    <dbReference type="NCBI Taxonomy" id="3047466"/>
    <lineage>
        <taxon>Bacteria</taxon>
        <taxon>Pseudomonadati</taxon>
        <taxon>Pseudomonadota</taxon>
        <taxon>Alphaproteobacteria</taxon>
        <taxon>Hyphomicrobiales</taxon>
        <taxon>Chelatococcaceae</taxon>
        <taxon>Chelatococcus</taxon>
    </lineage>
</organism>
<evidence type="ECO:0000256" key="1">
    <source>
        <dbReference type="PROSITE-ProRule" id="PRU00464"/>
    </source>
</evidence>
<accession>A0ABT7AF92</accession>
<dbReference type="PROSITE" id="PS51084">
    <property type="entry name" value="HIT_2"/>
    <property type="match status" value="1"/>
</dbReference>
<proteinExistence type="predicted"/>
<evidence type="ECO:0000313" key="3">
    <source>
        <dbReference type="EMBL" id="MDJ1157672.1"/>
    </source>
</evidence>
<name>A0ABT7AF92_9HYPH</name>
<comment type="caution">
    <text evidence="1">Lacks conserved residue(s) required for the propagation of feature annotation.</text>
</comment>
<protein>
    <submittedName>
        <fullName evidence="3">HIT domain-containing protein</fullName>
    </submittedName>
</protein>
<feature type="domain" description="HIT" evidence="2">
    <location>
        <begin position="42"/>
        <end position="111"/>
    </location>
</feature>
<dbReference type="InterPro" id="IPR026026">
    <property type="entry name" value="HIT_Hint"/>
</dbReference>
<reference evidence="3 4" key="1">
    <citation type="submission" date="2023-05" db="EMBL/GenBank/DDBJ databases">
        <title>Chelatococcus sp. nov., a moderately thermophilic bacterium isolated from hot spring microbial mat.</title>
        <authorList>
            <person name="Hu C.-J."/>
            <person name="Li W.-J."/>
        </authorList>
    </citation>
    <scope>NUCLEOTIDE SEQUENCE [LARGE SCALE GENOMIC DNA]</scope>
    <source>
        <strain evidence="3 4">SYSU G07232</strain>
    </source>
</reference>
<evidence type="ECO:0000313" key="4">
    <source>
        <dbReference type="Proteomes" id="UP001321492"/>
    </source>
</evidence>
<dbReference type="Gene3D" id="3.30.428.10">
    <property type="entry name" value="HIT-like"/>
    <property type="match status" value="1"/>
</dbReference>
<sequence>MSESDVSSDFALDSRLAADTMPIGDLGLSRLLLMNDARFPWVILVPRRPGMRDLIDLDEIDAATLLTEIRTVACALRDLVSPDKLNVAALGNMVPQLHVHVIARFTQDAAWPKPVWGIGGPEPYEAAVRDAFVTDLARAVGLA</sequence>
<keyword evidence="4" id="KW-1185">Reference proteome</keyword>
<dbReference type="EMBL" id="JASJEV010000002">
    <property type="protein sequence ID" value="MDJ1157672.1"/>
    <property type="molecule type" value="Genomic_DNA"/>
</dbReference>
<dbReference type="InterPro" id="IPR036265">
    <property type="entry name" value="HIT-like_sf"/>
</dbReference>
<dbReference type="Pfam" id="PF01230">
    <property type="entry name" value="HIT"/>
    <property type="match status" value="1"/>
</dbReference>
<gene>
    <name evidence="3" type="ORF">QNA08_05430</name>
</gene>